<name>A0ACC2JNB7_9PEZI</name>
<proteinExistence type="predicted"/>
<dbReference type="Proteomes" id="UP001153332">
    <property type="component" value="Unassembled WGS sequence"/>
</dbReference>
<dbReference type="EMBL" id="JAPUUL010000973">
    <property type="protein sequence ID" value="KAJ8128742.1"/>
    <property type="molecule type" value="Genomic_DNA"/>
</dbReference>
<protein>
    <submittedName>
        <fullName evidence="1">Uncharacterized protein</fullName>
    </submittedName>
</protein>
<evidence type="ECO:0000313" key="1">
    <source>
        <dbReference type="EMBL" id="KAJ8128742.1"/>
    </source>
</evidence>
<reference evidence="1" key="1">
    <citation type="submission" date="2022-12" db="EMBL/GenBank/DDBJ databases">
        <title>Genome Sequence of Lasiodiplodia mahajangana.</title>
        <authorList>
            <person name="Buettner E."/>
        </authorList>
    </citation>
    <scope>NUCLEOTIDE SEQUENCE</scope>
    <source>
        <strain evidence="1">VT137</strain>
    </source>
</reference>
<sequence>MDGDLTLYRAALKDAPQDPFLPRESSYGPSFLDSSACLCALQQVGRSDNDNNDAAWQCIGNQTQGVYDVTTGKWFESLHGGRRVNLPIYDASNGPDTNKALTWDTRNNAFLDANLTKLTPYDRACTGVNQTTFSTAFYGAVAEKEAGDTLTSAAPCWQPGGVPVEIQDVASWESTGCPLGFLCANNTVNSLPQYCPPIAQCQTARVSGFVCQFHGINIGMGPFEPVVCQQGYYCPPEFGGRKTLPCPAGTYCQPGAPTPTPCALGSYCPEKSTRQFFLIPLALLIILDVIVTVTLIWYFINKRFRSAREARTSALPKGNSATLASMNGYKELFDEEDHDHESMAMSATYMPQRADTWAGFQAALDMPIPVNSDTETYDQGLTPELRAFVDSMRKATDAWQFGLSFTYTNLSFQPNGAPRPILQDVTGSIEKGSLTAVMGGSGAGKSTFVNVLMGKTTNTGGSVTINNIPGKIKKYKKLIGYVPQDDIVLPELTVYENILHSARIRLSRTWASADIKAHVDSVIDCLELSHVRNSLVGSVGKPVISGGQRKRVSIGMELAAAPMAIFLDEPTSGLDAASASSIMRTLKAIARLGISVIVIIHQPRLEIFEMLDDLILLANGQIIYEGSEKGVQEFFQNIGFQFPQHSNTGDIITDIITGNGRIYKRVGDVSKESLIAHWATSRQNAAIKIRHESLQSDRASVAKTTTIHRRLLKQRGAPRWKQCWLCLRRAVLQQWRTKSTFWFEMGLASLSGILLGLAENSKEGILFTGIYNAPFQVLSIATDNISVPELALLIVIAIGLVSGAPGVKVFSEETLLYRREAEAGHSRIAYFIAKNLSVLPRMAFACLHFSTLIFVLSTPIIQWGIAFTTNLVYFYCIYGLASVMSMIVRREDAPLLATMISLVVGILSGAAPPLSKVEEWHLEWLWRLSPATWLAEVYFGQMVEPFRYLYDVDLAASITGFHLDRIIAGTHSWMANGLPDQLNVPKYKSSVLRKNRRVSTPPPTKMIPVPAGERPHIGIVGAGVSGLRCADVLLSHGFQVTILEARDRIGGRICQSSELGYTVDIGPNWIHTWDSGKVHPIWKLALQTDTPVHHWNEKQLIYDSAGLPLPDGQADRLSSLLWKMIGEAFETSAAAKECDGGTSIPCAESMFDFVRRRAGEEAMDADEKELLLQMSEMWGAYVGEPVWKQSLRFAWMEECCGGEEMFIESNYSAILNKISEPSRKQAEILLNHEVVSVRTPERRLPGQKVSLATSQGSTYAFDDVVITIPLGWLQKHLDCFQPPLPPRTSAAIENLKLSQLEKVFITFPEAFWITDATKDTFPGYTNWLTPSYAQETNPNRWPQEVWNLASFAAPNRHATLLFYLYGDCSRYIVNTIHGKEKEARHEFLERFFSAYYSRLPGFDAEKEACRPRAILATEWLKDDLCGNGSYCNFQVGIEDADQDILTLRDGCPGRRMWFGGEHAAPFEECGTVAGAYLSGESAAKKIVALYDKSFVQGD</sequence>
<accession>A0ACC2JNB7</accession>
<gene>
    <name evidence="1" type="ORF">O1611_g4892</name>
</gene>
<comment type="caution">
    <text evidence="1">The sequence shown here is derived from an EMBL/GenBank/DDBJ whole genome shotgun (WGS) entry which is preliminary data.</text>
</comment>
<keyword evidence="2" id="KW-1185">Reference proteome</keyword>
<evidence type="ECO:0000313" key="2">
    <source>
        <dbReference type="Proteomes" id="UP001153332"/>
    </source>
</evidence>
<organism evidence="1 2">
    <name type="scientific">Lasiodiplodia mahajangana</name>
    <dbReference type="NCBI Taxonomy" id="1108764"/>
    <lineage>
        <taxon>Eukaryota</taxon>
        <taxon>Fungi</taxon>
        <taxon>Dikarya</taxon>
        <taxon>Ascomycota</taxon>
        <taxon>Pezizomycotina</taxon>
        <taxon>Dothideomycetes</taxon>
        <taxon>Dothideomycetes incertae sedis</taxon>
        <taxon>Botryosphaeriales</taxon>
        <taxon>Botryosphaeriaceae</taxon>
        <taxon>Lasiodiplodia</taxon>
    </lineage>
</organism>